<dbReference type="SUPFAM" id="SSF51735">
    <property type="entry name" value="NAD(P)-binding Rossmann-fold domains"/>
    <property type="match status" value="1"/>
</dbReference>
<dbReference type="Pfam" id="PF00106">
    <property type="entry name" value="adh_short"/>
    <property type="match status" value="1"/>
</dbReference>
<dbReference type="PANTHER" id="PTHR42901">
    <property type="entry name" value="ALCOHOL DEHYDROGENASE"/>
    <property type="match status" value="1"/>
</dbReference>
<reference evidence="4 5" key="1">
    <citation type="journal article" date="2010" name="BMC Genomics">
        <title>Complete genome sequence and lifestyle of black-pigmented Corynebacterium aurimucosum ATCC 700975 (formerly C. nigricans CN-1) isolated from a vaginal swab of a woman with spontaneous abortion.</title>
        <authorList>
            <person name="Trost E."/>
            <person name="Gotker S."/>
            <person name="Schneider J."/>
            <person name="Schneiker-Bekel S."/>
            <person name="Szczepanowski R."/>
            <person name="Tilker A."/>
            <person name="Viehoever P."/>
            <person name="Arnold W."/>
            <person name="Bekel T."/>
            <person name="Blom J."/>
            <person name="Gartemann K.H."/>
            <person name="Linke B."/>
            <person name="Goesmann A."/>
            <person name="Puhler A."/>
            <person name="Shukla S.K."/>
            <person name="Tauch A."/>
        </authorList>
    </citation>
    <scope>NUCLEOTIDE SEQUENCE [LARGE SCALE GENOMIC DNA]</scope>
    <source>
        <strain evidence="5">ATCC 700975 / DSM 44827 / CIP 107346 / CN-1</strain>
    </source>
</reference>
<evidence type="ECO:0000256" key="2">
    <source>
        <dbReference type="ARBA" id="ARBA00023002"/>
    </source>
</evidence>
<dbReference type="Proteomes" id="UP000002077">
    <property type="component" value="Chromosome"/>
</dbReference>
<organism evidence="4 5">
    <name type="scientific">Corynebacterium aurimucosum (strain ATCC 700975 / DSM 44827 / CIP 107346 / CN-1)</name>
    <name type="common">Corynebacterium nigricans</name>
    <dbReference type="NCBI Taxonomy" id="548476"/>
    <lineage>
        <taxon>Bacteria</taxon>
        <taxon>Bacillati</taxon>
        <taxon>Actinomycetota</taxon>
        <taxon>Actinomycetes</taxon>
        <taxon>Mycobacteriales</taxon>
        <taxon>Corynebacteriaceae</taxon>
        <taxon>Corynebacterium</taxon>
    </lineage>
</organism>
<dbReference type="eggNOG" id="COG4221">
    <property type="taxonomic scope" value="Bacteria"/>
</dbReference>
<sequence>MAPHHGELLYEAAAHPAGYLAEYRHEGWHLHPGRLQGRDRRKHLRRARRSPILRRMEKVAVVTGASSGIGEASARALAADGWHVVVGARRVERLEALANDIGGEAYALDVTSDESVAEFVSHLDRVDLLVNNAGGAKGLEPLVDTTIEDWQWMYEVNVLGTVRMIQTLMPKLRGGLIINMGSVAGWNVYEGGSGYNAAKHGVRVISRALRIEEHGVRVTELDPGRVATEEFSLNRFRGDAKRAAQVYDGELNLTAEDIAEAVRWVASLPEHVNIDTMTIKPRTQS</sequence>
<proteinExistence type="inferred from homology"/>
<protein>
    <submittedName>
        <fullName evidence="4">Putative oxidoreductase</fullName>
    </submittedName>
</protein>
<dbReference type="PRINTS" id="PR00080">
    <property type="entry name" value="SDRFAMILY"/>
</dbReference>
<evidence type="ECO:0000313" key="4">
    <source>
        <dbReference type="EMBL" id="ACP31685.1"/>
    </source>
</evidence>
<keyword evidence="5" id="KW-1185">Reference proteome</keyword>
<dbReference type="HOGENOM" id="CLU_010194_2_10_11"/>
<accession>C3PJ27</accession>
<dbReference type="STRING" id="548476.cauri_0086"/>
<dbReference type="InterPro" id="IPR036291">
    <property type="entry name" value="NAD(P)-bd_dom_sf"/>
</dbReference>
<dbReference type="InterPro" id="IPR002347">
    <property type="entry name" value="SDR_fam"/>
</dbReference>
<keyword evidence="2" id="KW-0560">Oxidoreductase</keyword>
<dbReference type="FunFam" id="3.40.50.720:FF:000047">
    <property type="entry name" value="NADP-dependent L-serine/L-allo-threonine dehydrogenase"/>
    <property type="match status" value="1"/>
</dbReference>
<dbReference type="PANTHER" id="PTHR42901:SF1">
    <property type="entry name" value="ALCOHOL DEHYDROGENASE"/>
    <property type="match status" value="1"/>
</dbReference>
<dbReference type="AlphaFoldDB" id="C3PJ27"/>
<dbReference type="PRINTS" id="PR00081">
    <property type="entry name" value="GDHRDH"/>
</dbReference>
<evidence type="ECO:0000313" key="5">
    <source>
        <dbReference type="Proteomes" id="UP000002077"/>
    </source>
</evidence>
<dbReference type="EMBL" id="CP001601">
    <property type="protein sequence ID" value="ACP31685.1"/>
    <property type="molecule type" value="Genomic_DNA"/>
</dbReference>
<dbReference type="KEGG" id="car:cauri_0086"/>
<gene>
    <name evidence="4" type="ordered locus">cauri_0086</name>
</gene>
<dbReference type="Gene3D" id="3.40.50.720">
    <property type="entry name" value="NAD(P)-binding Rossmann-like Domain"/>
    <property type="match status" value="1"/>
</dbReference>
<dbReference type="PROSITE" id="PS00061">
    <property type="entry name" value="ADH_SHORT"/>
    <property type="match status" value="1"/>
</dbReference>
<name>C3PJ27_CORA7</name>
<dbReference type="InterPro" id="IPR020904">
    <property type="entry name" value="Sc_DH/Rdtase_CS"/>
</dbReference>
<evidence type="ECO:0000256" key="3">
    <source>
        <dbReference type="RuleBase" id="RU000363"/>
    </source>
</evidence>
<dbReference type="GO" id="GO:0016616">
    <property type="term" value="F:oxidoreductase activity, acting on the CH-OH group of donors, NAD or NADP as acceptor"/>
    <property type="evidence" value="ECO:0007669"/>
    <property type="project" value="UniProtKB-ARBA"/>
</dbReference>
<evidence type="ECO:0000256" key="1">
    <source>
        <dbReference type="ARBA" id="ARBA00006484"/>
    </source>
</evidence>
<comment type="similarity">
    <text evidence="1 3">Belongs to the short-chain dehydrogenases/reductases (SDR) family.</text>
</comment>